<evidence type="ECO:0000259" key="5">
    <source>
        <dbReference type="Pfam" id="PF02775"/>
    </source>
</evidence>
<evidence type="ECO:0000256" key="2">
    <source>
        <dbReference type="ARBA" id="ARBA00023052"/>
    </source>
</evidence>
<dbReference type="Pfam" id="PF02775">
    <property type="entry name" value="TPP_enzyme_C"/>
    <property type="match status" value="1"/>
</dbReference>
<organism evidence="7 8">
    <name type="scientific">Nesterenkonia rhizosphaerae</name>
    <dbReference type="NCBI Taxonomy" id="1348272"/>
    <lineage>
        <taxon>Bacteria</taxon>
        <taxon>Bacillati</taxon>
        <taxon>Actinomycetota</taxon>
        <taxon>Actinomycetes</taxon>
        <taxon>Micrococcales</taxon>
        <taxon>Micrococcaceae</taxon>
        <taxon>Nesterenkonia</taxon>
    </lineage>
</organism>
<keyword evidence="2 3" id="KW-0786">Thiamine pyrophosphate</keyword>
<evidence type="ECO:0000259" key="6">
    <source>
        <dbReference type="Pfam" id="PF02776"/>
    </source>
</evidence>
<dbReference type="NCBIfam" id="NF006129">
    <property type="entry name" value="PRK08273.1"/>
    <property type="match status" value="1"/>
</dbReference>
<evidence type="ECO:0000259" key="4">
    <source>
        <dbReference type="Pfam" id="PF00205"/>
    </source>
</evidence>
<feature type="domain" description="Thiamine pyrophosphate enzyme central" evidence="4">
    <location>
        <begin position="204"/>
        <end position="334"/>
    </location>
</feature>
<dbReference type="InterPro" id="IPR029035">
    <property type="entry name" value="DHS-like_NAD/FAD-binding_dom"/>
</dbReference>
<evidence type="ECO:0000313" key="7">
    <source>
        <dbReference type="EMBL" id="GAA4918737.1"/>
    </source>
</evidence>
<dbReference type="RefSeq" id="WP_345477269.1">
    <property type="nucleotide sequence ID" value="NZ_BAABLW010000007.1"/>
</dbReference>
<dbReference type="PANTHER" id="PTHR42981:SF2">
    <property type="entry name" value="PYRUVATE DEHYDROGENASE [UBIQUINONE]"/>
    <property type="match status" value="1"/>
</dbReference>
<dbReference type="InterPro" id="IPR011766">
    <property type="entry name" value="TPP_enzyme_TPP-bd"/>
</dbReference>
<dbReference type="InterPro" id="IPR012000">
    <property type="entry name" value="Thiamin_PyroP_enz_cen_dom"/>
</dbReference>
<dbReference type="Pfam" id="PF00205">
    <property type="entry name" value="TPP_enzyme_M"/>
    <property type="match status" value="1"/>
</dbReference>
<comment type="similarity">
    <text evidence="1 3">Belongs to the TPP enzyme family.</text>
</comment>
<dbReference type="PANTHER" id="PTHR42981">
    <property type="entry name" value="PYRUVATE DEHYDROGENASE [UBIQUINONE]"/>
    <property type="match status" value="1"/>
</dbReference>
<keyword evidence="8" id="KW-1185">Reference proteome</keyword>
<evidence type="ECO:0000256" key="1">
    <source>
        <dbReference type="ARBA" id="ARBA00007812"/>
    </source>
</evidence>
<dbReference type="InterPro" id="IPR012001">
    <property type="entry name" value="Thiamin_PyroP_enz_TPP-bd_dom"/>
</dbReference>
<comment type="caution">
    <text evidence="7">The sequence shown here is derived from an EMBL/GenBank/DDBJ whole genome shotgun (WGS) entry which is preliminary data.</text>
</comment>
<dbReference type="InterPro" id="IPR047210">
    <property type="entry name" value="TPP_PYR_POXB-like"/>
</dbReference>
<dbReference type="InterPro" id="IPR047211">
    <property type="entry name" value="POXB-like"/>
</dbReference>
<dbReference type="CDD" id="cd07039">
    <property type="entry name" value="TPP_PYR_POX"/>
    <property type="match status" value="1"/>
</dbReference>
<dbReference type="Proteomes" id="UP001500368">
    <property type="component" value="Unassembled WGS sequence"/>
</dbReference>
<dbReference type="InterPro" id="IPR029061">
    <property type="entry name" value="THDP-binding"/>
</dbReference>
<dbReference type="Gene3D" id="3.40.50.970">
    <property type="match status" value="2"/>
</dbReference>
<dbReference type="EMBL" id="BAABLW010000007">
    <property type="protein sequence ID" value="GAA4918737.1"/>
    <property type="molecule type" value="Genomic_DNA"/>
</dbReference>
<feature type="domain" description="Thiamine pyrophosphate enzyme N-terminal TPP-binding" evidence="6">
    <location>
        <begin position="8"/>
        <end position="125"/>
    </location>
</feature>
<protein>
    <submittedName>
        <fullName evidence="7">Thiamine pyrophosphate-requiring protein</fullName>
    </submittedName>
</protein>
<dbReference type="SUPFAM" id="SSF52467">
    <property type="entry name" value="DHS-like NAD/FAD-binding domain"/>
    <property type="match status" value="1"/>
</dbReference>
<evidence type="ECO:0000313" key="8">
    <source>
        <dbReference type="Proteomes" id="UP001500368"/>
    </source>
</evidence>
<name>A0ABP9G4A0_9MICC</name>
<gene>
    <name evidence="7" type="ORF">GCM10025790_13130</name>
</gene>
<evidence type="ECO:0000256" key="3">
    <source>
        <dbReference type="RuleBase" id="RU362132"/>
    </source>
</evidence>
<dbReference type="Gene3D" id="3.40.50.1220">
    <property type="entry name" value="TPP-binding domain"/>
    <property type="match status" value="1"/>
</dbReference>
<proteinExistence type="inferred from homology"/>
<dbReference type="SUPFAM" id="SSF52518">
    <property type="entry name" value="Thiamin diphosphate-binding fold (THDP-binding)"/>
    <property type="match status" value="2"/>
</dbReference>
<sequence length="605" mass="64921">MVENQQANGADFVVSRLQQWGVERVFGYPGDGNNALVGAIRRSQHDNAGVDFIQTRHEESAAFMAVGYSKYSGRPGVVTATQGPGALHLLNGLYDAKLDSVPVVAIIGQQPTTTLGSGDQQEVDLHTLFQDVAGFTLQVSTAEQLPLAIDKAFRQALSSAGPAVVIIPQDIQSGPAPEIPHEHGYVQTAPAWQPAKVTPADASLEEAAAVINAGSKVAFLVGQGARNCGPEVLELAEILGAGVTTSLLGKPHIDELHPLVAGTMGHLGTTASAQVLLSCDTLVIIGSNDPWTEYYPEPGSCTTVQIDNDPAKIGNHHPIDVGVVGDAAEAVRALSSLVDPPASSRWRETVHRLVEDEHDVAARRARVEMERINPEAAARTLNDHLPDDTLLALDVGSCVYWYVRQMSVPPQGAAHLSSTLASMGCSIPYGTAAKEARPDQPVAVLSGDGAMQMLGINELITLSHRWRQWSDPRFVIVVLNNDDLAEVSWEQREKENEPRFPTSQSLPSFNYAKFAELNGLRGISISSTDELEDAYREAFAADRPVVLDVHTDRDTPLLPPVPYALSKAPGMAKGLEAEAADGDVPAALMHRYLDIEQDRYLPAQN</sequence>
<feature type="domain" description="Thiamine pyrophosphate enzyme TPP-binding" evidence="5">
    <location>
        <begin position="394"/>
        <end position="549"/>
    </location>
</feature>
<reference evidence="8" key="1">
    <citation type="journal article" date="2019" name="Int. J. Syst. Evol. Microbiol.">
        <title>The Global Catalogue of Microorganisms (GCM) 10K type strain sequencing project: providing services to taxonomists for standard genome sequencing and annotation.</title>
        <authorList>
            <consortium name="The Broad Institute Genomics Platform"/>
            <consortium name="The Broad Institute Genome Sequencing Center for Infectious Disease"/>
            <person name="Wu L."/>
            <person name="Ma J."/>
        </authorList>
    </citation>
    <scope>NUCLEOTIDE SEQUENCE [LARGE SCALE GENOMIC DNA]</scope>
    <source>
        <strain evidence="8">JCM 19129</strain>
    </source>
</reference>
<dbReference type="Pfam" id="PF02776">
    <property type="entry name" value="TPP_enzyme_N"/>
    <property type="match status" value="1"/>
</dbReference>
<accession>A0ABP9G4A0</accession>